<keyword evidence="2" id="KW-1185">Reference proteome</keyword>
<evidence type="ECO:0000313" key="2">
    <source>
        <dbReference type="Proteomes" id="UP000279968"/>
    </source>
</evidence>
<dbReference type="EMBL" id="RBAN01000002">
    <property type="protein sequence ID" value="RKN55896.1"/>
    <property type="molecule type" value="Genomic_DNA"/>
</dbReference>
<accession>A0A3B0A9N4</accession>
<comment type="caution">
    <text evidence="1">The sequence shown here is derived from an EMBL/GenBank/DDBJ whole genome shotgun (WGS) entry which is preliminary data.</text>
</comment>
<evidence type="ECO:0008006" key="3">
    <source>
        <dbReference type="Google" id="ProtNLM"/>
    </source>
</evidence>
<sequence>MGIMADTQTLERGITTDARARWRLTDQALRRLKRVTGISSTDELGARLGFPSRMTWWRLRNGLYDIRMSEAQHLSDVAGWPISRMFERVSAGE</sequence>
<reference evidence="1 2" key="1">
    <citation type="journal article" date="2015" name="Int. J. Syst. Evol. Microbiol.">
        <title>Micromonospora costi sp. nov., isolated from a leaf of Costus speciosus.</title>
        <authorList>
            <person name="Thawai C."/>
        </authorList>
    </citation>
    <scope>NUCLEOTIDE SEQUENCE [LARGE SCALE GENOMIC DNA]</scope>
    <source>
        <strain evidence="1 2">CS1-12</strain>
    </source>
</reference>
<gene>
    <name evidence="1" type="ORF">D7193_15000</name>
</gene>
<evidence type="ECO:0000313" key="1">
    <source>
        <dbReference type="EMBL" id="RKN55896.1"/>
    </source>
</evidence>
<proteinExistence type="predicted"/>
<protein>
    <recommendedName>
        <fullName evidence="3">XRE family transcriptional regulator</fullName>
    </recommendedName>
</protein>
<organism evidence="1 2">
    <name type="scientific">Micromonospora costi</name>
    <dbReference type="NCBI Taxonomy" id="1530042"/>
    <lineage>
        <taxon>Bacteria</taxon>
        <taxon>Bacillati</taxon>
        <taxon>Actinomycetota</taxon>
        <taxon>Actinomycetes</taxon>
        <taxon>Micromonosporales</taxon>
        <taxon>Micromonosporaceae</taxon>
        <taxon>Micromonospora</taxon>
    </lineage>
</organism>
<dbReference type="AlphaFoldDB" id="A0A3B0A9N4"/>
<dbReference type="Proteomes" id="UP000279968">
    <property type="component" value="Unassembled WGS sequence"/>
</dbReference>
<name>A0A3B0A9N4_9ACTN</name>